<feature type="non-terminal residue" evidence="2">
    <location>
        <position position="167"/>
    </location>
</feature>
<evidence type="ECO:0000313" key="2">
    <source>
        <dbReference type="EMBL" id="JAG07561.1"/>
    </source>
</evidence>
<name>A0A0A9WJH7_LYGHE</name>
<evidence type="ECO:0000256" key="1">
    <source>
        <dbReference type="SAM" id="MobiDB-lite"/>
    </source>
</evidence>
<protein>
    <submittedName>
        <fullName evidence="2">Uncharacterized protein</fullName>
    </submittedName>
</protein>
<proteinExistence type="predicted"/>
<feature type="compositionally biased region" description="Low complexity" evidence="1">
    <location>
        <begin position="132"/>
        <end position="146"/>
    </location>
</feature>
<dbReference type="EMBL" id="GBHO01036043">
    <property type="protein sequence ID" value="JAG07561.1"/>
    <property type="molecule type" value="Transcribed_RNA"/>
</dbReference>
<sequence length="167" mass="17919">KLFIMNLHELNCVPTFKNAPAPAQTTTFLTTHLPLAVESLVKTTKHASATVSQRAFGPNDCIVMTTWLEKFTYSTLKTSSVGKPVVSDSVEVPPDILRATCCHQEPPAPVNQDCSAMSSADDVVTLTQSSGSECTPISTTTPCTSSDNPSRLEDELVEMAAESEDEV</sequence>
<gene>
    <name evidence="2" type="ORF">CM83_100051</name>
</gene>
<dbReference type="AlphaFoldDB" id="A0A0A9WJH7"/>
<reference evidence="2" key="1">
    <citation type="journal article" date="2014" name="PLoS ONE">
        <title>Transcriptome-Based Identification of ABC Transporters in the Western Tarnished Plant Bug Lygus hesperus.</title>
        <authorList>
            <person name="Hull J.J."/>
            <person name="Chaney K."/>
            <person name="Geib S.M."/>
            <person name="Fabrick J.A."/>
            <person name="Brent C.S."/>
            <person name="Walsh D."/>
            <person name="Lavine L.C."/>
        </authorList>
    </citation>
    <scope>NUCLEOTIDE SEQUENCE</scope>
</reference>
<feature type="region of interest" description="Disordered" evidence="1">
    <location>
        <begin position="130"/>
        <end position="150"/>
    </location>
</feature>
<feature type="non-terminal residue" evidence="2">
    <location>
        <position position="1"/>
    </location>
</feature>
<accession>A0A0A9WJH7</accession>
<organism evidence="2">
    <name type="scientific">Lygus hesperus</name>
    <name type="common">Western plant bug</name>
    <dbReference type="NCBI Taxonomy" id="30085"/>
    <lineage>
        <taxon>Eukaryota</taxon>
        <taxon>Metazoa</taxon>
        <taxon>Ecdysozoa</taxon>
        <taxon>Arthropoda</taxon>
        <taxon>Hexapoda</taxon>
        <taxon>Insecta</taxon>
        <taxon>Pterygota</taxon>
        <taxon>Neoptera</taxon>
        <taxon>Paraneoptera</taxon>
        <taxon>Hemiptera</taxon>
        <taxon>Heteroptera</taxon>
        <taxon>Panheteroptera</taxon>
        <taxon>Cimicomorpha</taxon>
        <taxon>Miridae</taxon>
        <taxon>Mirini</taxon>
        <taxon>Lygus</taxon>
    </lineage>
</organism>
<reference evidence="2" key="2">
    <citation type="submission" date="2014-07" db="EMBL/GenBank/DDBJ databases">
        <authorList>
            <person name="Hull J."/>
        </authorList>
    </citation>
    <scope>NUCLEOTIDE SEQUENCE</scope>
</reference>